<evidence type="ECO:0000256" key="4">
    <source>
        <dbReference type="ARBA" id="ARBA00023134"/>
    </source>
</evidence>
<feature type="compositionally biased region" description="Polar residues" evidence="5">
    <location>
        <begin position="642"/>
        <end position="659"/>
    </location>
</feature>
<dbReference type="VEuPathDB" id="FungiDB:PV10_01289"/>
<feature type="compositionally biased region" description="Basic residues" evidence="5">
    <location>
        <begin position="628"/>
        <end position="638"/>
    </location>
</feature>
<feature type="compositionally biased region" description="Polar residues" evidence="5">
    <location>
        <begin position="429"/>
        <end position="443"/>
    </location>
</feature>
<dbReference type="Proteomes" id="UP000054302">
    <property type="component" value="Unassembled WGS sequence"/>
</dbReference>
<dbReference type="Pfam" id="PF01926">
    <property type="entry name" value="MMR_HSR1"/>
    <property type="match status" value="1"/>
</dbReference>
<evidence type="ECO:0000256" key="3">
    <source>
        <dbReference type="ARBA" id="ARBA00022842"/>
    </source>
</evidence>
<dbReference type="OrthoDB" id="391988at2759"/>
<feature type="compositionally biased region" description="Acidic residues" evidence="5">
    <location>
        <begin position="407"/>
        <end position="416"/>
    </location>
</feature>
<proteinExistence type="predicted"/>
<dbReference type="RefSeq" id="XP_016229126.1">
    <property type="nucleotide sequence ID" value="XM_016365477.1"/>
</dbReference>
<dbReference type="GO" id="GO:0005525">
    <property type="term" value="F:GTP binding"/>
    <property type="evidence" value="ECO:0007669"/>
    <property type="project" value="UniProtKB-KW"/>
</dbReference>
<dbReference type="GeneID" id="27319134"/>
<evidence type="ECO:0000256" key="1">
    <source>
        <dbReference type="ARBA" id="ARBA00022723"/>
    </source>
</evidence>
<dbReference type="CDD" id="cd01876">
    <property type="entry name" value="YihA_EngB"/>
    <property type="match status" value="1"/>
</dbReference>
<dbReference type="PANTHER" id="PTHR46498:SF1">
    <property type="entry name" value="GTP-BINDING PROTEIN 8"/>
    <property type="match status" value="1"/>
</dbReference>
<keyword evidence="4" id="KW-0342">GTP-binding</keyword>
<dbReference type="GO" id="GO:0005739">
    <property type="term" value="C:mitochondrion"/>
    <property type="evidence" value="ECO:0007669"/>
    <property type="project" value="TreeGrafter"/>
</dbReference>
<accession>A0A0D1ZSN6</accession>
<feature type="compositionally biased region" description="Polar residues" evidence="5">
    <location>
        <begin position="566"/>
        <end position="587"/>
    </location>
</feature>
<organism evidence="7 8">
    <name type="scientific">Exophiala mesophila</name>
    <name type="common">Black yeast-like fungus</name>
    <dbReference type="NCBI Taxonomy" id="212818"/>
    <lineage>
        <taxon>Eukaryota</taxon>
        <taxon>Fungi</taxon>
        <taxon>Dikarya</taxon>
        <taxon>Ascomycota</taxon>
        <taxon>Pezizomycotina</taxon>
        <taxon>Eurotiomycetes</taxon>
        <taxon>Chaetothyriomycetidae</taxon>
        <taxon>Chaetothyriales</taxon>
        <taxon>Herpotrichiellaceae</taxon>
        <taxon>Exophiala</taxon>
    </lineage>
</organism>
<dbReference type="STRING" id="212818.A0A0D1ZSN6"/>
<dbReference type="AlphaFoldDB" id="A0A0D1ZSN6"/>
<feature type="region of interest" description="Disordered" evidence="5">
    <location>
        <begin position="380"/>
        <end position="419"/>
    </location>
</feature>
<keyword evidence="2" id="KW-0547">Nucleotide-binding</keyword>
<dbReference type="PROSITE" id="PS51706">
    <property type="entry name" value="G_ENGB"/>
    <property type="match status" value="1"/>
</dbReference>
<protein>
    <submittedName>
        <fullName evidence="7">Ribosome biogenesis GTP-binding protein YsxC</fullName>
    </submittedName>
</protein>
<evidence type="ECO:0000256" key="5">
    <source>
        <dbReference type="SAM" id="MobiDB-lite"/>
    </source>
</evidence>
<gene>
    <name evidence="7" type="ORF">PV10_01289</name>
</gene>
<feature type="compositionally biased region" description="Basic residues" evidence="5">
    <location>
        <begin position="684"/>
        <end position="694"/>
    </location>
</feature>
<feature type="region of interest" description="Disordered" evidence="5">
    <location>
        <begin position="427"/>
        <end position="446"/>
    </location>
</feature>
<feature type="compositionally biased region" description="Polar residues" evidence="5">
    <location>
        <begin position="698"/>
        <end position="715"/>
    </location>
</feature>
<keyword evidence="1" id="KW-0479">Metal-binding</keyword>
<evidence type="ECO:0000259" key="6">
    <source>
        <dbReference type="PROSITE" id="PS51706"/>
    </source>
</evidence>
<keyword evidence="3" id="KW-0460">Magnesium</keyword>
<dbReference type="GO" id="GO:0046872">
    <property type="term" value="F:metal ion binding"/>
    <property type="evidence" value="ECO:0007669"/>
    <property type="project" value="UniProtKB-KW"/>
</dbReference>
<dbReference type="OMA" id="AMFADDH"/>
<evidence type="ECO:0000256" key="2">
    <source>
        <dbReference type="ARBA" id="ARBA00022741"/>
    </source>
</evidence>
<dbReference type="InterPro" id="IPR006073">
    <property type="entry name" value="GTP-bd"/>
</dbReference>
<dbReference type="HOGENOM" id="CLU_030581_0_0_1"/>
<dbReference type="Gene3D" id="3.40.50.300">
    <property type="entry name" value="P-loop containing nucleotide triphosphate hydrolases"/>
    <property type="match status" value="1"/>
</dbReference>
<dbReference type="PANTHER" id="PTHR46498">
    <property type="entry name" value="GTP-BINDING PROTEIN 8"/>
    <property type="match status" value="1"/>
</dbReference>
<dbReference type="InterPro" id="IPR030393">
    <property type="entry name" value="G_ENGB_dom"/>
</dbReference>
<dbReference type="SUPFAM" id="SSF52540">
    <property type="entry name" value="P-loop containing nucleoside triphosphate hydrolases"/>
    <property type="match status" value="1"/>
</dbReference>
<name>A0A0D1ZSN6_EXOME</name>
<reference evidence="7 8" key="1">
    <citation type="submission" date="2015-01" db="EMBL/GenBank/DDBJ databases">
        <title>The Genome Sequence of Exophiala mesophila CBS40295.</title>
        <authorList>
            <consortium name="The Broad Institute Genomics Platform"/>
            <person name="Cuomo C."/>
            <person name="de Hoog S."/>
            <person name="Gorbushina A."/>
            <person name="Stielow B."/>
            <person name="Teixiera M."/>
            <person name="Abouelleil A."/>
            <person name="Chapman S.B."/>
            <person name="Priest M."/>
            <person name="Young S.K."/>
            <person name="Wortman J."/>
            <person name="Nusbaum C."/>
            <person name="Birren B."/>
        </authorList>
    </citation>
    <scope>NUCLEOTIDE SEQUENCE [LARGE SCALE GENOMIC DNA]</scope>
    <source>
        <strain evidence="7 8">CBS 40295</strain>
    </source>
</reference>
<keyword evidence="8" id="KW-1185">Reference proteome</keyword>
<feature type="domain" description="EngB-type G" evidence="6">
    <location>
        <begin position="92"/>
        <end position="271"/>
    </location>
</feature>
<evidence type="ECO:0000313" key="8">
    <source>
        <dbReference type="Proteomes" id="UP000054302"/>
    </source>
</evidence>
<feature type="region of interest" description="Disordered" evidence="5">
    <location>
        <begin position="519"/>
        <end position="743"/>
    </location>
</feature>
<evidence type="ECO:0000313" key="7">
    <source>
        <dbReference type="EMBL" id="KIV97552.1"/>
    </source>
</evidence>
<dbReference type="InterPro" id="IPR052279">
    <property type="entry name" value="EngB_GTPase"/>
</dbReference>
<dbReference type="EMBL" id="KN847520">
    <property type="protein sequence ID" value="KIV97552.1"/>
    <property type="molecule type" value="Genomic_DNA"/>
</dbReference>
<sequence length="743" mass="81777">MNTSTCQSCRAASRLRFHFRLTRLKDNRRRFSSTPISSRTDFVPQSWYWDTTAPTPENLEAASKFFQAHSPFRAWTGTGWRRHKPTTPGGLLVPEVVFLGRSNVGKSSLINHLTYTADLNRVSNTPGHTKTMWAWSLAAKNPNSGGALRGWGGDTSSKVTLVDMPGYGYGSNRDWGDEIITYMKNRKELRRAFVVIDAMQGITKQDRQIFEYLRGLTIPYQIVISKCDKSGWHGSQAAVESALLPIRQEAEAAKNKHPGLGELILVGHLEVPVLHPERNQRSQIKDPVNFGVTNLQWSILRAAGLDQYAMHHQKALASGKQKTYSAGTMVESYQSQVQAAHASATMPATTSATNHPTKRPLRPALGLNELLNDLFNTLPEARPSRPISEGSPAPFIELWKPTPAGQTEDEESVEVDSSEKRLVDLLNQGRRNSSLPPQTNTGRSPLRKDWMQKLDPFQDMSQYMKDDSMMPQMMVRPVAKDPSKHPRFLNQSPALRSGASHFPDEFNPLFDEMAPARTSGATQNNYRRAGMPKLSSDSLIRQTRSTDRAGKRVALGSDAYEPMFDNSYNPTQGANTNTQNRRSQFSSTDHRTPPPPQKPSAIDLGKGVAQGLEAFEAMFADDHSPPKGSKKKKGKSKSKSSAGSLDNDVSSPSKPSTPQMGKGVAQGLEAFEAMFADDHSPPKGSKKKKGKSKSKSSAGSLDNDVSSPSKPSTPQMGKGVAQGLEAFEAMFADEPSTGRKKNR</sequence>
<dbReference type="InterPro" id="IPR027417">
    <property type="entry name" value="P-loop_NTPase"/>
</dbReference>